<proteinExistence type="predicted"/>
<dbReference type="Proteomes" id="UP001280121">
    <property type="component" value="Unassembled WGS sequence"/>
</dbReference>
<gene>
    <name evidence="1" type="ORF">Ddye_014596</name>
</gene>
<evidence type="ECO:0000313" key="1">
    <source>
        <dbReference type="EMBL" id="KAK2654740.1"/>
    </source>
</evidence>
<keyword evidence="2" id="KW-1185">Reference proteome</keyword>
<sequence length="67" mass="7175">MVHTTVTAVQSLCTVAGTSKLDREGWTVRLDEDGWTETLVSTSGSSRSPRSVSEILLSAFGVLVHVL</sequence>
<dbReference type="EMBL" id="JANJYI010000004">
    <property type="protein sequence ID" value="KAK2654740.1"/>
    <property type="molecule type" value="Genomic_DNA"/>
</dbReference>
<dbReference type="AlphaFoldDB" id="A0AAD9X8K0"/>
<accession>A0AAD9X8K0</accession>
<protein>
    <submittedName>
        <fullName evidence="1">Uncharacterized protein</fullName>
    </submittedName>
</protein>
<name>A0AAD9X8K0_9ROSI</name>
<reference evidence="1" key="1">
    <citation type="journal article" date="2023" name="Plant J.">
        <title>Genome sequences and population genomics provide insights into the demographic history, inbreeding, and mutation load of two 'living fossil' tree species of Dipteronia.</title>
        <authorList>
            <person name="Feng Y."/>
            <person name="Comes H.P."/>
            <person name="Chen J."/>
            <person name="Zhu S."/>
            <person name="Lu R."/>
            <person name="Zhang X."/>
            <person name="Li P."/>
            <person name="Qiu J."/>
            <person name="Olsen K.M."/>
            <person name="Qiu Y."/>
        </authorList>
    </citation>
    <scope>NUCLEOTIDE SEQUENCE</scope>
    <source>
        <strain evidence="1">KIB01</strain>
    </source>
</reference>
<comment type="caution">
    <text evidence="1">The sequence shown here is derived from an EMBL/GenBank/DDBJ whole genome shotgun (WGS) entry which is preliminary data.</text>
</comment>
<evidence type="ECO:0000313" key="2">
    <source>
        <dbReference type="Proteomes" id="UP001280121"/>
    </source>
</evidence>
<organism evidence="1 2">
    <name type="scientific">Dipteronia dyeriana</name>
    <dbReference type="NCBI Taxonomy" id="168575"/>
    <lineage>
        <taxon>Eukaryota</taxon>
        <taxon>Viridiplantae</taxon>
        <taxon>Streptophyta</taxon>
        <taxon>Embryophyta</taxon>
        <taxon>Tracheophyta</taxon>
        <taxon>Spermatophyta</taxon>
        <taxon>Magnoliopsida</taxon>
        <taxon>eudicotyledons</taxon>
        <taxon>Gunneridae</taxon>
        <taxon>Pentapetalae</taxon>
        <taxon>rosids</taxon>
        <taxon>malvids</taxon>
        <taxon>Sapindales</taxon>
        <taxon>Sapindaceae</taxon>
        <taxon>Hippocastanoideae</taxon>
        <taxon>Acereae</taxon>
        <taxon>Dipteronia</taxon>
    </lineage>
</organism>